<protein>
    <submittedName>
        <fullName evidence="1">Uncharacterized protein</fullName>
    </submittedName>
</protein>
<accession>A0ABP6ZHG7</accession>
<name>A0ABP6ZHG7_9ACTN</name>
<dbReference type="Proteomes" id="UP001501074">
    <property type="component" value="Unassembled WGS sequence"/>
</dbReference>
<comment type="caution">
    <text evidence="1">The sequence shown here is derived from an EMBL/GenBank/DDBJ whole genome shotgun (WGS) entry which is preliminary data.</text>
</comment>
<dbReference type="EMBL" id="BAAAZO010000003">
    <property type="protein sequence ID" value="GAA3609179.1"/>
    <property type="molecule type" value="Genomic_DNA"/>
</dbReference>
<evidence type="ECO:0000313" key="2">
    <source>
        <dbReference type="Proteomes" id="UP001501074"/>
    </source>
</evidence>
<reference evidence="2" key="1">
    <citation type="journal article" date="2019" name="Int. J. Syst. Evol. Microbiol.">
        <title>The Global Catalogue of Microorganisms (GCM) 10K type strain sequencing project: providing services to taxonomists for standard genome sequencing and annotation.</title>
        <authorList>
            <consortium name="The Broad Institute Genomics Platform"/>
            <consortium name="The Broad Institute Genome Sequencing Center for Infectious Disease"/>
            <person name="Wu L."/>
            <person name="Ma J."/>
        </authorList>
    </citation>
    <scope>NUCLEOTIDE SEQUENCE [LARGE SCALE GENOMIC DNA]</scope>
    <source>
        <strain evidence="2">JCM 16902</strain>
    </source>
</reference>
<sequence length="49" mass="5360">MRERYIRTARGAKTAMMATDQGTGSVIAPTNYRSANRVTRKGNSAMLTP</sequence>
<proteinExistence type="predicted"/>
<evidence type="ECO:0000313" key="1">
    <source>
        <dbReference type="EMBL" id="GAA3609179.1"/>
    </source>
</evidence>
<gene>
    <name evidence="1" type="ORF">GCM10022223_26530</name>
</gene>
<keyword evidence="2" id="KW-1185">Reference proteome</keyword>
<organism evidence="1 2">
    <name type="scientific">Kineosporia mesophila</name>
    <dbReference type="NCBI Taxonomy" id="566012"/>
    <lineage>
        <taxon>Bacteria</taxon>
        <taxon>Bacillati</taxon>
        <taxon>Actinomycetota</taxon>
        <taxon>Actinomycetes</taxon>
        <taxon>Kineosporiales</taxon>
        <taxon>Kineosporiaceae</taxon>
        <taxon>Kineosporia</taxon>
    </lineage>
</organism>